<feature type="chain" id="PRO_5040946352" description="Peptidase A1 domain-containing protein" evidence="8">
    <location>
        <begin position="19"/>
        <end position="433"/>
    </location>
</feature>
<dbReference type="Proteomes" id="UP001165190">
    <property type="component" value="Unassembled WGS sequence"/>
</dbReference>
<dbReference type="AlphaFoldDB" id="A0A9W7I6T3"/>
<evidence type="ECO:0000256" key="5">
    <source>
        <dbReference type="ARBA" id="ARBA00022801"/>
    </source>
</evidence>
<dbReference type="InterPro" id="IPR033121">
    <property type="entry name" value="PEPTIDASE_A1"/>
</dbReference>
<protein>
    <recommendedName>
        <fullName evidence="9">Peptidase A1 domain-containing protein</fullName>
    </recommendedName>
</protein>
<keyword evidence="6" id="KW-1015">Disulfide bond</keyword>
<dbReference type="PANTHER" id="PTHR47967">
    <property type="entry name" value="OS07G0603500 PROTEIN-RELATED"/>
    <property type="match status" value="1"/>
</dbReference>
<dbReference type="FunFam" id="2.40.70.10:FF:000040">
    <property type="entry name" value="aspartyl protease AED3"/>
    <property type="match status" value="1"/>
</dbReference>
<evidence type="ECO:0000256" key="1">
    <source>
        <dbReference type="ARBA" id="ARBA00007447"/>
    </source>
</evidence>
<dbReference type="FunFam" id="2.40.70.10:FF:000022">
    <property type="entry name" value="Aspartyl protease AED3"/>
    <property type="match status" value="1"/>
</dbReference>
<reference evidence="10" key="1">
    <citation type="submission" date="2023-05" db="EMBL/GenBank/DDBJ databases">
        <title>Genome and transcriptome analyses reveal genes involved in the formation of fine ridges on petal epidermal cells in Hibiscus trionum.</title>
        <authorList>
            <person name="Koshimizu S."/>
            <person name="Masuda S."/>
            <person name="Ishii T."/>
            <person name="Shirasu K."/>
            <person name="Hoshino A."/>
            <person name="Arita M."/>
        </authorList>
    </citation>
    <scope>NUCLEOTIDE SEQUENCE</scope>
    <source>
        <strain evidence="10">Hamamatsu line</strain>
    </source>
</reference>
<dbReference type="InterPro" id="IPR032799">
    <property type="entry name" value="TAXi_C"/>
</dbReference>
<accession>A0A9W7I6T3</accession>
<dbReference type="PROSITE" id="PS51767">
    <property type="entry name" value="PEPTIDASE_A1"/>
    <property type="match status" value="1"/>
</dbReference>
<dbReference type="Pfam" id="PF14543">
    <property type="entry name" value="TAXi_N"/>
    <property type="match status" value="1"/>
</dbReference>
<evidence type="ECO:0000313" key="10">
    <source>
        <dbReference type="EMBL" id="GMI90444.1"/>
    </source>
</evidence>
<keyword evidence="7" id="KW-0325">Glycoprotein</keyword>
<sequence length="433" mass="46619">MRSHMFSLVFLLFSVAQGLNLNPKCETRDRGSNLQVFHVYSPCSPFRPSKPLSWEEDVLQTQAKDQARLQYLSSLVARKSVVPIASGRQIVQSPTYIVRANVGTPPQTLLMAMDTSNDAAWIPCTGCTGCSSTVFDTAKSTTFQNLGCQAAQCKQVPNPSCDATGSSCMFNMTYGGSTIAANLSQDTITLATDSVPSYTFGCLQKTTGNSVPPQGLLGLGRGPLSLLSQTQDLYQSTFSYCLPNFRSLNFSGSLRLGPVGQPLKIKYTPLLKNPRRPSLYFVNLIGILVGSKVVDIPPSAIAFNATTGAGTIIDSGTVFTRLVDPAYVAVRDEFRRRVKVTNVTSLGGFDTCYNDPIVAPTITLMFAGMNVTLPQDNLLIHSTAGSITCLAMASAPANVNSVLNVIANMQQQNHRILFDVPNSRLGVARELCS</sequence>
<dbReference type="OrthoDB" id="2747330at2759"/>
<proteinExistence type="inferred from homology"/>
<dbReference type="Pfam" id="PF14541">
    <property type="entry name" value="TAXi_C"/>
    <property type="match status" value="1"/>
</dbReference>
<keyword evidence="4" id="KW-0064">Aspartyl protease</keyword>
<organism evidence="10 11">
    <name type="scientific">Hibiscus trionum</name>
    <name type="common">Flower of an hour</name>
    <dbReference type="NCBI Taxonomy" id="183268"/>
    <lineage>
        <taxon>Eukaryota</taxon>
        <taxon>Viridiplantae</taxon>
        <taxon>Streptophyta</taxon>
        <taxon>Embryophyta</taxon>
        <taxon>Tracheophyta</taxon>
        <taxon>Spermatophyta</taxon>
        <taxon>Magnoliopsida</taxon>
        <taxon>eudicotyledons</taxon>
        <taxon>Gunneridae</taxon>
        <taxon>Pentapetalae</taxon>
        <taxon>rosids</taxon>
        <taxon>malvids</taxon>
        <taxon>Malvales</taxon>
        <taxon>Malvaceae</taxon>
        <taxon>Malvoideae</taxon>
        <taxon>Hibiscus</taxon>
    </lineage>
</organism>
<comment type="caution">
    <text evidence="10">The sequence shown here is derived from an EMBL/GenBank/DDBJ whole genome shotgun (WGS) entry which is preliminary data.</text>
</comment>
<dbReference type="InterPro" id="IPR021109">
    <property type="entry name" value="Peptidase_aspartic_dom_sf"/>
</dbReference>
<evidence type="ECO:0000256" key="7">
    <source>
        <dbReference type="ARBA" id="ARBA00023180"/>
    </source>
</evidence>
<keyword evidence="11" id="KW-1185">Reference proteome</keyword>
<evidence type="ECO:0000256" key="6">
    <source>
        <dbReference type="ARBA" id="ARBA00023157"/>
    </source>
</evidence>
<evidence type="ECO:0000259" key="9">
    <source>
        <dbReference type="PROSITE" id="PS51767"/>
    </source>
</evidence>
<dbReference type="InterPro" id="IPR032861">
    <property type="entry name" value="TAXi_N"/>
</dbReference>
<dbReference type="GO" id="GO:0004190">
    <property type="term" value="F:aspartic-type endopeptidase activity"/>
    <property type="evidence" value="ECO:0007669"/>
    <property type="project" value="UniProtKB-KW"/>
</dbReference>
<dbReference type="InterPro" id="IPR051708">
    <property type="entry name" value="Plant_Aspart_Prot_A1"/>
</dbReference>
<comment type="similarity">
    <text evidence="1">Belongs to the peptidase A1 family.</text>
</comment>
<dbReference type="SUPFAM" id="SSF50630">
    <property type="entry name" value="Acid proteases"/>
    <property type="match status" value="1"/>
</dbReference>
<gene>
    <name evidence="10" type="ORF">HRI_002713700</name>
</gene>
<keyword evidence="5" id="KW-0378">Hydrolase</keyword>
<evidence type="ECO:0000256" key="2">
    <source>
        <dbReference type="ARBA" id="ARBA00022670"/>
    </source>
</evidence>
<feature type="domain" description="Peptidase A1" evidence="9">
    <location>
        <begin position="96"/>
        <end position="428"/>
    </location>
</feature>
<keyword evidence="2" id="KW-0645">Protease</keyword>
<evidence type="ECO:0000256" key="4">
    <source>
        <dbReference type="ARBA" id="ARBA00022750"/>
    </source>
</evidence>
<keyword evidence="3 8" id="KW-0732">Signal</keyword>
<feature type="signal peptide" evidence="8">
    <location>
        <begin position="1"/>
        <end position="18"/>
    </location>
</feature>
<dbReference type="EMBL" id="BSYR01000024">
    <property type="protein sequence ID" value="GMI90444.1"/>
    <property type="molecule type" value="Genomic_DNA"/>
</dbReference>
<dbReference type="GO" id="GO:0006508">
    <property type="term" value="P:proteolysis"/>
    <property type="evidence" value="ECO:0007669"/>
    <property type="project" value="UniProtKB-KW"/>
</dbReference>
<dbReference type="Gene3D" id="2.40.70.10">
    <property type="entry name" value="Acid Proteases"/>
    <property type="match status" value="2"/>
</dbReference>
<name>A0A9W7I6T3_HIBTR</name>
<evidence type="ECO:0000256" key="8">
    <source>
        <dbReference type="SAM" id="SignalP"/>
    </source>
</evidence>
<evidence type="ECO:0000256" key="3">
    <source>
        <dbReference type="ARBA" id="ARBA00022729"/>
    </source>
</evidence>
<dbReference type="PANTHER" id="PTHR47967:SF67">
    <property type="entry name" value="ASPARTYL PROTEASE AED3-LIKE"/>
    <property type="match status" value="1"/>
</dbReference>
<evidence type="ECO:0000313" key="11">
    <source>
        <dbReference type="Proteomes" id="UP001165190"/>
    </source>
</evidence>